<dbReference type="Proteomes" id="UP000249061">
    <property type="component" value="Unassembled WGS sequence"/>
</dbReference>
<name>A0A2W5UXW7_9BACT</name>
<gene>
    <name evidence="2" type="ORF">DI536_25345</name>
</gene>
<dbReference type="AlphaFoldDB" id="A0A2W5UXW7"/>
<reference evidence="2 3" key="1">
    <citation type="submission" date="2017-08" db="EMBL/GenBank/DDBJ databases">
        <title>Infants hospitalized years apart are colonized by the same room-sourced microbial strains.</title>
        <authorList>
            <person name="Brooks B."/>
            <person name="Olm M.R."/>
            <person name="Firek B.A."/>
            <person name="Baker R."/>
            <person name="Thomas B.C."/>
            <person name="Morowitz M.J."/>
            <person name="Banfield J.F."/>
        </authorList>
    </citation>
    <scope>NUCLEOTIDE SEQUENCE [LARGE SCALE GENOMIC DNA]</scope>
    <source>
        <strain evidence="2">S2_003_000_R2_14</strain>
    </source>
</reference>
<evidence type="ECO:0000313" key="3">
    <source>
        <dbReference type="Proteomes" id="UP000249061"/>
    </source>
</evidence>
<evidence type="ECO:0000256" key="1">
    <source>
        <dbReference type="SAM" id="MobiDB-lite"/>
    </source>
</evidence>
<evidence type="ECO:0000313" key="2">
    <source>
        <dbReference type="EMBL" id="PZR08234.1"/>
    </source>
</evidence>
<feature type="region of interest" description="Disordered" evidence="1">
    <location>
        <begin position="1"/>
        <end position="38"/>
    </location>
</feature>
<comment type="caution">
    <text evidence="2">The sequence shown here is derived from an EMBL/GenBank/DDBJ whole genome shotgun (WGS) entry which is preliminary data.</text>
</comment>
<protein>
    <submittedName>
        <fullName evidence="2">Uncharacterized protein</fullName>
    </submittedName>
</protein>
<organism evidence="2 3">
    <name type="scientific">Archangium gephyra</name>
    <dbReference type="NCBI Taxonomy" id="48"/>
    <lineage>
        <taxon>Bacteria</taxon>
        <taxon>Pseudomonadati</taxon>
        <taxon>Myxococcota</taxon>
        <taxon>Myxococcia</taxon>
        <taxon>Myxococcales</taxon>
        <taxon>Cystobacterineae</taxon>
        <taxon>Archangiaceae</taxon>
        <taxon>Archangium</taxon>
    </lineage>
</organism>
<feature type="compositionally biased region" description="Polar residues" evidence="1">
    <location>
        <begin position="1"/>
        <end position="19"/>
    </location>
</feature>
<accession>A0A2W5UXW7</accession>
<proteinExistence type="predicted"/>
<sequence length="245" mass="25770">MKINSTSRSSLPVVPSNNGKKAPPPADVEASGWAPKRSASERKVLEGVVDAAITGSHVQLGRLKHVASTFGNDSTRLITERLASKLPASSPVVRAGIYRTATALGADSKALKALLMNDAINSGDARLALELVHDGVKLNKADAAKLAPHIRGDEVLTAADFTKSLSRAALEVLADQPAQLTRFAKSLSSAALLFGDVLANKDKALYGALKPLVKELTPKEAEGYARRYSGVTELGADLRARAAQK</sequence>
<dbReference type="EMBL" id="QFQP01000026">
    <property type="protein sequence ID" value="PZR08234.1"/>
    <property type="molecule type" value="Genomic_DNA"/>
</dbReference>